<dbReference type="EMBL" id="JAMFTS010000002">
    <property type="protein sequence ID" value="KAJ4799633.1"/>
    <property type="molecule type" value="Genomic_DNA"/>
</dbReference>
<keyword evidence="2" id="KW-1185">Reference proteome</keyword>
<dbReference type="PANTHER" id="PTHR21243">
    <property type="entry name" value="PROTEIN SCAI"/>
    <property type="match status" value="1"/>
</dbReference>
<comment type="caution">
    <text evidence="1">The sequence shown here is derived from an EMBL/GenBank/DDBJ whole genome shotgun (WGS) entry which is preliminary data.</text>
</comment>
<sequence length="638" mass="72480">MSLEPRLFINWVYITINKLISLNYLSTLSQFPLSLPTAPSPTTTHRKKKKEKKKPFKNLFTSLLSSPPMASDATSVDLYREFRSLVERADRKFARVRDLPPYLRGPHHLLYHRKVFKAYTKLWDFQQRYRTKLVASGLRRCEIGEVASRIGQLYYGQYMRTGEWRFLLGAYVFYEAILERGYFEKGEAKKLDQALRFKELRFVARFLVVALLVNRPEAVRVLSERLKSLVDESKAAYPEMSFKEWKQIVHELNRFLNADKEFENLRSLRFNISFDSYPNSIPFIAPFYMKRVLRLRDAVLTSYHRNEVKFTELTIDAFRMFQCLEYEPSGSQPSSATKEPAENGTLSDYSGVASGLIDVNLAADLADPNMPLNPRKAVIYHPTVSHVISVVASICEELSSDSVLLLYISASGDHSFGHKKVNNFFVRKDSKTDAHACSESPVWLGPRGNGGMNYLFPEDLVPFTRIPLFLIVDSGNSHAFKVIHGAERGEPAAMLLSPSASPSDSTRSGSLFTYFLTAPLQAFCHLVGLSSEFYAAVYSEAEQVLSSALAEIEEMLCTSKGINSVWAQVLPDPFLRRLILRFIFCRGVLHNYSKEKDNAYLPVCVPSLPEAVSPTSVTSHVLLLAEKLEVVDRFPSFR</sequence>
<evidence type="ECO:0000313" key="1">
    <source>
        <dbReference type="EMBL" id="KAJ4799633.1"/>
    </source>
</evidence>
<dbReference type="InterPro" id="IPR022709">
    <property type="entry name" value="SCAI"/>
</dbReference>
<dbReference type="GO" id="GO:0003714">
    <property type="term" value="F:transcription corepressor activity"/>
    <property type="evidence" value="ECO:0007669"/>
    <property type="project" value="InterPro"/>
</dbReference>
<accession>A0AAV8G1Z7</accession>
<dbReference type="Pfam" id="PF12070">
    <property type="entry name" value="SCAI"/>
    <property type="match status" value="1"/>
</dbReference>
<name>A0AAV8G1Z7_9POAL</name>
<evidence type="ECO:0008006" key="3">
    <source>
        <dbReference type="Google" id="ProtNLM"/>
    </source>
</evidence>
<dbReference type="Proteomes" id="UP001140206">
    <property type="component" value="Chromosome 2"/>
</dbReference>
<protein>
    <recommendedName>
        <fullName evidence="3">Protein SCAI</fullName>
    </recommendedName>
</protein>
<dbReference type="AlphaFoldDB" id="A0AAV8G1Z7"/>
<reference evidence="1" key="1">
    <citation type="submission" date="2022-08" db="EMBL/GenBank/DDBJ databases">
        <authorList>
            <person name="Marques A."/>
        </authorList>
    </citation>
    <scope>NUCLEOTIDE SEQUENCE</scope>
    <source>
        <strain evidence="1">RhyPub2mFocal</strain>
        <tissue evidence="1">Leaves</tissue>
    </source>
</reference>
<evidence type="ECO:0000313" key="2">
    <source>
        <dbReference type="Proteomes" id="UP001140206"/>
    </source>
</evidence>
<proteinExistence type="predicted"/>
<dbReference type="GO" id="GO:0006351">
    <property type="term" value="P:DNA-templated transcription"/>
    <property type="evidence" value="ECO:0007669"/>
    <property type="project" value="InterPro"/>
</dbReference>
<gene>
    <name evidence="1" type="ORF">LUZ62_050879</name>
</gene>
<organism evidence="1 2">
    <name type="scientific">Rhynchospora pubera</name>
    <dbReference type="NCBI Taxonomy" id="906938"/>
    <lineage>
        <taxon>Eukaryota</taxon>
        <taxon>Viridiplantae</taxon>
        <taxon>Streptophyta</taxon>
        <taxon>Embryophyta</taxon>
        <taxon>Tracheophyta</taxon>
        <taxon>Spermatophyta</taxon>
        <taxon>Magnoliopsida</taxon>
        <taxon>Liliopsida</taxon>
        <taxon>Poales</taxon>
        <taxon>Cyperaceae</taxon>
        <taxon>Cyperoideae</taxon>
        <taxon>Rhynchosporeae</taxon>
        <taxon>Rhynchospora</taxon>
    </lineage>
</organism>